<feature type="chain" id="PRO_5046228512" evidence="3">
    <location>
        <begin position="33"/>
        <end position="419"/>
    </location>
</feature>
<feature type="domain" description="AprE-like long alpha-helical hairpin" evidence="5">
    <location>
        <begin position="175"/>
        <end position="353"/>
    </location>
</feature>
<dbReference type="Pfam" id="PF02563">
    <property type="entry name" value="Poly_export"/>
    <property type="match status" value="1"/>
</dbReference>
<feature type="coiled-coil region" evidence="2">
    <location>
        <begin position="236"/>
        <end position="263"/>
    </location>
</feature>
<dbReference type="Pfam" id="PF25994">
    <property type="entry name" value="HH_AprE"/>
    <property type="match status" value="1"/>
</dbReference>
<evidence type="ECO:0000256" key="1">
    <source>
        <dbReference type="ARBA" id="ARBA00022729"/>
    </source>
</evidence>
<dbReference type="InterPro" id="IPR058781">
    <property type="entry name" value="HH_AprE-like"/>
</dbReference>
<keyword evidence="2" id="KW-0175">Coiled coil</keyword>
<dbReference type="EMBL" id="JAGGJU010000014">
    <property type="protein sequence ID" value="MBP1852947.1"/>
    <property type="molecule type" value="Genomic_DNA"/>
</dbReference>
<feature type="signal peptide" evidence="3">
    <location>
        <begin position="1"/>
        <end position="32"/>
    </location>
</feature>
<organism evidence="6 7">
    <name type="scientific">Rhizobium halophytocola</name>
    <dbReference type="NCBI Taxonomy" id="735519"/>
    <lineage>
        <taxon>Bacteria</taxon>
        <taxon>Pseudomonadati</taxon>
        <taxon>Pseudomonadota</taxon>
        <taxon>Alphaproteobacteria</taxon>
        <taxon>Hyphomicrobiales</taxon>
        <taxon>Rhizobiaceae</taxon>
        <taxon>Rhizobium/Agrobacterium group</taxon>
        <taxon>Rhizobium</taxon>
    </lineage>
</organism>
<accession>A0ABS4E4V0</accession>
<dbReference type="PANTHER" id="PTHR33619:SF3">
    <property type="entry name" value="POLYSACCHARIDE EXPORT PROTEIN GFCE-RELATED"/>
    <property type="match status" value="1"/>
</dbReference>
<evidence type="ECO:0000256" key="3">
    <source>
        <dbReference type="SAM" id="SignalP"/>
    </source>
</evidence>
<name>A0ABS4E4V0_9HYPH</name>
<protein>
    <submittedName>
        <fullName evidence="6">Exopolysaccharide production protein ExoF</fullName>
    </submittedName>
</protein>
<reference evidence="6 7" key="1">
    <citation type="submission" date="2021-03" db="EMBL/GenBank/DDBJ databases">
        <title>Genomic Encyclopedia of Type Strains, Phase IV (KMG-IV): sequencing the most valuable type-strain genomes for metagenomic binning, comparative biology and taxonomic classification.</title>
        <authorList>
            <person name="Goeker M."/>
        </authorList>
    </citation>
    <scope>NUCLEOTIDE SEQUENCE [LARGE SCALE GENOMIC DNA]</scope>
    <source>
        <strain evidence="6 7">DSM 21600</strain>
    </source>
</reference>
<evidence type="ECO:0000313" key="6">
    <source>
        <dbReference type="EMBL" id="MBP1852947.1"/>
    </source>
</evidence>
<gene>
    <name evidence="6" type="ORF">J2Z17_004406</name>
</gene>
<keyword evidence="1 3" id="KW-0732">Signal</keyword>
<keyword evidence="7" id="KW-1185">Reference proteome</keyword>
<sequence>MDKNHARRWRRKAAFGLIAGSLTVLTAATALAQDAGYRLDVMDKLKIRVAEWQPADGTIHSMDGIAGDYTIGPEGTIFLPFIGDIKAAGRSPSDISKEIGERLQSQFALRTTPSASVEVAEFGPIYLAGDIQTPGQYPFAPNLTVLKAVSLAGGLRRADAGQRFARDFINASGDTAVNQAEYARLLARRARLLAEINDKTEIKIPPGLEKVANAKTLLASEQALMQSRRESYELRLKALGDLKELLNSEVQSLNQKEATQQSQLKLVKEDRARIDRLTEKGLMTSSRQLTSAERSANVESTLLDIDTATLRAKQDISQADQDEITLRNNWKADRTKELQDTEAQIEKIELELSTNHQLMSEALAQSAEAAKFDPSGKPTSVKYTIVRDDGDGAKEIPVDETVKLEPGDVVKVMSQLLME</sequence>
<dbReference type="InterPro" id="IPR049712">
    <property type="entry name" value="Poly_export"/>
</dbReference>
<dbReference type="Proteomes" id="UP000759443">
    <property type="component" value="Unassembled WGS sequence"/>
</dbReference>
<proteinExistence type="predicted"/>
<dbReference type="PANTHER" id="PTHR33619">
    <property type="entry name" value="POLYSACCHARIDE EXPORT PROTEIN GFCE-RELATED"/>
    <property type="match status" value="1"/>
</dbReference>
<dbReference type="Gene3D" id="3.30.1950.10">
    <property type="entry name" value="wza like domain"/>
    <property type="match status" value="1"/>
</dbReference>
<evidence type="ECO:0000313" key="7">
    <source>
        <dbReference type="Proteomes" id="UP000759443"/>
    </source>
</evidence>
<evidence type="ECO:0000259" key="4">
    <source>
        <dbReference type="Pfam" id="PF02563"/>
    </source>
</evidence>
<feature type="domain" description="Polysaccharide export protein N-terminal" evidence="4">
    <location>
        <begin position="33"/>
        <end position="119"/>
    </location>
</feature>
<comment type="caution">
    <text evidence="6">The sequence shown here is derived from an EMBL/GenBank/DDBJ whole genome shotgun (WGS) entry which is preliminary data.</text>
</comment>
<evidence type="ECO:0000256" key="2">
    <source>
        <dbReference type="SAM" id="Coils"/>
    </source>
</evidence>
<dbReference type="InterPro" id="IPR003715">
    <property type="entry name" value="Poly_export_N"/>
</dbReference>
<dbReference type="RefSeq" id="WP_209948249.1">
    <property type="nucleotide sequence ID" value="NZ_JAGGJU010000014.1"/>
</dbReference>
<evidence type="ECO:0000259" key="5">
    <source>
        <dbReference type="Pfam" id="PF25994"/>
    </source>
</evidence>